<dbReference type="Proteomes" id="UP000821865">
    <property type="component" value="Chromosome 8"/>
</dbReference>
<dbReference type="EMBL" id="CM023477">
    <property type="protein sequence ID" value="KAH7936842.1"/>
    <property type="molecule type" value="Genomic_DNA"/>
</dbReference>
<sequence>MWKAVWRSAVHERIRVRNLTAGPDKNNGECNGGFKSYAIWDSSFAPRTGRTCFERAPQHRPTTKARSRESSVRLGSLFSSTWRPANDSQFVAVFTRRSPFHASLALRHVRRIEHDAAGVGGAHSWHELHTNIARRHQQLSPPTISAASPPHPSKKSPKPPPLPANDYKIIVRIRGGLDCNKIHSCVLRQIILKAAGLPINEHTAQDQLRVNEISNTILVSTPNMDRADSYNTIRTLNFNGTTYEVATHVADPSDTCRGVILLPIDSPEQAILPTLISYNPDLTLCKQRYKPQQTPSKARSQQAPSFPAIDPAQARAWSRSKTPGPHSTSQGEAWPALLPPPPPPSKQAAPPPQIVLGCCFIGGGSVGRADGVHRSTKAPLISPSSIVDQGCLHNASTVSGKPWLNLHVDTAYRAPTSGTLTSLRRCRHAGFLGIKEAAAATDISGLGGTAVTMLAHVPLYMQVSDKK</sequence>
<protein>
    <submittedName>
        <fullName evidence="1">Uncharacterized protein</fullName>
    </submittedName>
</protein>
<organism evidence="1 2">
    <name type="scientific">Dermacentor silvarum</name>
    <name type="common">Tick</name>
    <dbReference type="NCBI Taxonomy" id="543639"/>
    <lineage>
        <taxon>Eukaryota</taxon>
        <taxon>Metazoa</taxon>
        <taxon>Ecdysozoa</taxon>
        <taxon>Arthropoda</taxon>
        <taxon>Chelicerata</taxon>
        <taxon>Arachnida</taxon>
        <taxon>Acari</taxon>
        <taxon>Parasitiformes</taxon>
        <taxon>Ixodida</taxon>
        <taxon>Ixodoidea</taxon>
        <taxon>Ixodidae</taxon>
        <taxon>Rhipicephalinae</taxon>
        <taxon>Dermacentor</taxon>
    </lineage>
</organism>
<evidence type="ECO:0000313" key="1">
    <source>
        <dbReference type="EMBL" id="KAH7936842.1"/>
    </source>
</evidence>
<reference evidence="1" key="1">
    <citation type="submission" date="2020-05" db="EMBL/GenBank/DDBJ databases">
        <title>Large-scale comparative analyses of tick genomes elucidate their genetic diversity and vector capacities.</title>
        <authorList>
            <person name="Jia N."/>
            <person name="Wang J."/>
            <person name="Shi W."/>
            <person name="Du L."/>
            <person name="Sun Y."/>
            <person name="Zhan W."/>
            <person name="Jiang J."/>
            <person name="Wang Q."/>
            <person name="Zhang B."/>
            <person name="Ji P."/>
            <person name="Sakyi L.B."/>
            <person name="Cui X."/>
            <person name="Yuan T."/>
            <person name="Jiang B."/>
            <person name="Yang W."/>
            <person name="Lam T.T.-Y."/>
            <person name="Chang Q."/>
            <person name="Ding S."/>
            <person name="Wang X."/>
            <person name="Zhu J."/>
            <person name="Ruan X."/>
            <person name="Zhao L."/>
            <person name="Wei J."/>
            <person name="Que T."/>
            <person name="Du C."/>
            <person name="Cheng J."/>
            <person name="Dai P."/>
            <person name="Han X."/>
            <person name="Huang E."/>
            <person name="Gao Y."/>
            <person name="Liu J."/>
            <person name="Shao H."/>
            <person name="Ye R."/>
            <person name="Li L."/>
            <person name="Wei W."/>
            <person name="Wang X."/>
            <person name="Wang C."/>
            <person name="Yang T."/>
            <person name="Huo Q."/>
            <person name="Li W."/>
            <person name="Guo W."/>
            <person name="Chen H."/>
            <person name="Zhou L."/>
            <person name="Ni X."/>
            <person name="Tian J."/>
            <person name="Zhou Y."/>
            <person name="Sheng Y."/>
            <person name="Liu T."/>
            <person name="Pan Y."/>
            <person name="Xia L."/>
            <person name="Li J."/>
            <person name="Zhao F."/>
            <person name="Cao W."/>
        </authorList>
    </citation>
    <scope>NUCLEOTIDE SEQUENCE</scope>
    <source>
        <strain evidence="1">Dsil-2018</strain>
    </source>
</reference>
<keyword evidence="2" id="KW-1185">Reference proteome</keyword>
<comment type="caution">
    <text evidence="1">The sequence shown here is derived from an EMBL/GenBank/DDBJ whole genome shotgun (WGS) entry which is preliminary data.</text>
</comment>
<evidence type="ECO:0000313" key="2">
    <source>
        <dbReference type="Proteomes" id="UP000821865"/>
    </source>
</evidence>
<proteinExistence type="predicted"/>
<name>A0ACB8C7D9_DERSI</name>
<accession>A0ACB8C7D9</accession>
<gene>
    <name evidence="1" type="ORF">HPB49_005708</name>
</gene>